<dbReference type="InterPro" id="IPR036910">
    <property type="entry name" value="HMG_box_dom_sf"/>
</dbReference>
<evidence type="ECO:0000313" key="5">
    <source>
        <dbReference type="EMBL" id="CAD9975425.1"/>
    </source>
</evidence>
<sequence length="276" mass="30870">MSAPQVTSNELASSTEEEAALERPRRPLSAYNLFFKFERQQLLNERPVRAEGAPRRSHGKMGFANMAKTIAAKWNNIDPESKRHFTVLARQEKLRYKKALAEWKKSQRDLAKNKRQESSASPTAAAAATSSTQMDDKQASGPPNRHQFHPQEEEASNSSFPHKTEEERTPSVVSNNSNSPYHQDHFSLYRHQEPQPTQHVMNIPLGLGDDASMFLNNSTTAASHGASRSPPLPGHLVRLFTSNGGVGHLAQQLQEDGVDMFIDLFRTSSNNKNQRS</sequence>
<dbReference type="AlphaFoldDB" id="A0A7S2YGL6"/>
<dbReference type="Gene3D" id="1.10.30.10">
    <property type="entry name" value="High mobility group box domain"/>
    <property type="match status" value="1"/>
</dbReference>
<evidence type="ECO:0000256" key="1">
    <source>
        <dbReference type="ARBA" id="ARBA00023125"/>
    </source>
</evidence>
<dbReference type="GO" id="GO:0005634">
    <property type="term" value="C:nucleus"/>
    <property type="evidence" value="ECO:0007669"/>
    <property type="project" value="UniProtKB-UniRule"/>
</dbReference>
<feature type="compositionally biased region" description="Low complexity" evidence="3">
    <location>
        <begin position="118"/>
        <end position="132"/>
    </location>
</feature>
<evidence type="ECO:0000256" key="2">
    <source>
        <dbReference type="PROSITE-ProRule" id="PRU00267"/>
    </source>
</evidence>
<proteinExistence type="predicted"/>
<keyword evidence="1 2" id="KW-0238">DNA-binding</keyword>
<evidence type="ECO:0000259" key="4">
    <source>
        <dbReference type="PROSITE" id="PS50118"/>
    </source>
</evidence>
<dbReference type="SUPFAM" id="SSF47095">
    <property type="entry name" value="HMG-box"/>
    <property type="match status" value="1"/>
</dbReference>
<dbReference type="InterPro" id="IPR050342">
    <property type="entry name" value="HMGB"/>
</dbReference>
<dbReference type="SMART" id="SM00398">
    <property type="entry name" value="HMG"/>
    <property type="match status" value="1"/>
</dbReference>
<feature type="compositionally biased region" description="Basic and acidic residues" evidence="3">
    <location>
        <begin position="105"/>
        <end position="117"/>
    </location>
</feature>
<dbReference type="GO" id="GO:0003677">
    <property type="term" value="F:DNA binding"/>
    <property type="evidence" value="ECO:0007669"/>
    <property type="project" value="UniProtKB-UniRule"/>
</dbReference>
<dbReference type="PANTHER" id="PTHR48112:SF15">
    <property type="entry name" value="HMG BOX DOMAIN-CONTAINING PROTEIN"/>
    <property type="match status" value="1"/>
</dbReference>
<protein>
    <recommendedName>
        <fullName evidence="4">HMG box domain-containing protein</fullName>
    </recommendedName>
</protein>
<feature type="region of interest" description="Disordered" evidence="3">
    <location>
        <begin position="1"/>
        <end position="24"/>
    </location>
</feature>
<dbReference type="PROSITE" id="PS50118">
    <property type="entry name" value="HMG_BOX_2"/>
    <property type="match status" value="1"/>
</dbReference>
<dbReference type="Pfam" id="PF00505">
    <property type="entry name" value="HMG_box"/>
    <property type="match status" value="1"/>
</dbReference>
<feature type="DNA-binding region" description="HMG box" evidence="2">
    <location>
        <begin position="24"/>
        <end position="104"/>
    </location>
</feature>
<accession>A0A7S2YGL6</accession>
<name>A0A7S2YGL6_9STRA</name>
<dbReference type="InterPro" id="IPR009071">
    <property type="entry name" value="HMG_box_dom"/>
</dbReference>
<feature type="region of interest" description="Disordered" evidence="3">
    <location>
        <begin position="105"/>
        <end position="183"/>
    </location>
</feature>
<dbReference type="PANTHER" id="PTHR48112">
    <property type="entry name" value="HIGH MOBILITY GROUP PROTEIN DSP1"/>
    <property type="match status" value="1"/>
</dbReference>
<feature type="domain" description="HMG box" evidence="4">
    <location>
        <begin position="24"/>
        <end position="104"/>
    </location>
</feature>
<organism evidence="5">
    <name type="scientific">Entomoneis paludosa</name>
    <dbReference type="NCBI Taxonomy" id="265537"/>
    <lineage>
        <taxon>Eukaryota</taxon>
        <taxon>Sar</taxon>
        <taxon>Stramenopiles</taxon>
        <taxon>Ochrophyta</taxon>
        <taxon>Bacillariophyta</taxon>
        <taxon>Bacillariophyceae</taxon>
        <taxon>Bacillariophycidae</taxon>
        <taxon>Entomoneidaceae</taxon>
        <taxon>Entomoneis</taxon>
    </lineage>
</organism>
<dbReference type="EMBL" id="HBHT01024244">
    <property type="protein sequence ID" value="CAD9975425.1"/>
    <property type="molecule type" value="Transcribed_RNA"/>
</dbReference>
<keyword evidence="2" id="KW-0539">Nucleus</keyword>
<reference evidence="5" key="1">
    <citation type="submission" date="2021-01" db="EMBL/GenBank/DDBJ databases">
        <authorList>
            <person name="Corre E."/>
            <person name="Pelletier E."/>
            <person name="Niang G."/>
            <person name="Scheremetjew M."/>
            <person name="Finn R."/>
            <person name="Kale V."/>
            <person name="Holt S."/>
            <person name="Cochrane G."/>
            <person name="Meng A."/>
            <person name="Brown T."/>
            <person name="Cohen L."/>
        </authorList>
    </citation>
    <scope>NUCLEOTIDE SEQUENCE</scope>
    <source>
        <strain evidence="5">CCMP125</strain>
    </source>
</reference>
<evidence type="ECO:0000256" key="3">
    <source>
        <dbReference type="SAM" id="MobiDB-lite"/>
    </source>
</evidence>
<gene>
    <name evidence="5" type="ORF">APAL1065_LOCUS16270</name>
</gene>